<dbReference type="InParanoid" id="F8AC30"/>
<dbReference type="eggNOG" id="COG2026">
    <property type="taxonomic scope" value="Bacteria"/>
</dbReference>
<dbReference type="PANTHER" id="PTHR38813:SF1">
    <property type="entry name" value="TOXIN RELE1-RELATED"/>
    <property type="match status" value="1"/>
</dbReference>
<dbReference type="RefSeq" id="WP_013907330.1">
    <property type="nucleotide sequence ID" value="NC_015681.1"/>
</dbReference>
<protein>
    <submittedName>
        <fullName evidence="2">Plasmid stabilization system</fullName>
    </submittedName>
</protein>
<evidence type="ECO:0000313" key="2">
    <source>
        <dbReference type="EMBL" id="AEH44585.1"/>
    </source>
</evidence>
<dbReference type="STRING" id="667014.Thein_0705"/>
<dbReference type="KEGG" id="tid:Thein_0705"/>
<dbReference type="AlphaFoldDB" id="F8AC30"/>
<evidence type="ECO:0000256" key="1">
    <source>
        <dbReference type="ARBA" id="ARBA00022649"/>
    </source>
</evidence>
<sequence>MAFWHIEFSKQAYKTYKKLAKGYQKKIDSILYLLINKERIDIKPVAGEEDIYRVRVGKYRMLIKVYKKERIILVVKIGPRGDIYKK</sequence>
<keyword evidence="3" id="KW-1185">Reference proteome</keyword>
<dbReference type="EMBL" id="CP002683">
    <property type="protein sequence ID" value="AEH44585.1"/>
    <property type="molecule type" value="Genomic_DNA"/>
</dbReference>
<name>F8AC30_THEID</name>
<dbReference type="OrthoDB" id="9797723at2"/>
<gene>
    <name evidence="2" type="ordered locus">Thein_0705</name>
</gene>
<evidence type="ECO:0000313" key="3">
    <source>
        <dbReference type="Proteomes" id="UP000006793"/>
    </source>
</evidence>
<dbReference type="InterPro" id="IPR035093">
    <property type="entry name" value="RelE/ParE_toxin_dom_sf"/>
</dbReference>
<dbReference type="InterPro" id="IPR007712">
    <property type="entry name" value="RelE/ParE_toxin"/>
</dbReference>
<dbReference type="PANTHER" id="PTHR38813">
    <property type="match status" value="1"/>
</dbReference>
<reference evidence="3" key="1">
    <citation type="submission" date="2011-04" db="EMBL/GenBank/DDBJ databases">
        <title>The complete genome of Thermodesulfatator indicus DSM 15286.</title>
        <authorList>
            <person name="Lucas S."/>
            <person name="Copeland A."/>
            <person name="Lapidus A."/>
            <person name="Bruce D."/>
            <person name="Goodwin L."/>
            <person name="Pitluck S."/>
            <person name="Peters L."/>
            <person name="Kyrpides N."/>
            <person name="Mavromatis K."/>
            <person name="Pagani I."/>
            <person name="Ivanova N."/>
            <person name="Saunders L."/>
            <person name="Detter J.C."/>
            <person name="Tapia R."/>
            <person name="Han C."/>
            <person name="Land M."/>
            <person name="Hauser L."/>
            <person name="Markowitz V."/>
            <person name="Cheng J.-F."/>
            <person name="Hugenholtz P."/>
            <person name="Woyke T."/>
            <person name="Wu D."/>
            <person name="Spring S."/>
            <person name="Schroeder M."/>
            <person name="Brambilla E."/>
            <person name="Klenk H.-P."/>
            <person name="Eisen J.A."/>
        </authorList>
    </citation>
    <scope>NUCLEOTIDE SEQUENCE [LARGE SCALE GENOMIC DNA]</scope>
    <source>
        <strain evidence="3">DSM 15286 / JCM 11887 / CIR29812</strain>
    </source>
</reference>
<proteinExistence type="predicted"/>
<dbReference type="Gene3D" id="3.30.2310.20">
    <property type="entry name" value="RelE-like"/>
    <property type="match status" value="1"/>
</dbReference>
<dbReference type="Proteomes" id="UP000006793">
    <property type="component" value="Chromosome"/>
</dbReference>
<dbReference type="HOGENOM" id="CLU_155761_6_1_0"/>
<dbReference type="PaxDb" id="667014-Thein_0705"/>
<dbReference type="Pfam" id="PF05016">
    <property type="entry name" value="ParE_toxin"/>
    <property type="match status" value="1"/>
</dbReference>
<reference evidence="2 3" key="2">
    <citation type="journal article" date="2012" name="Stand. Genomic Sci.">
        <title>Complete genome sequence of the thermophilic sulfate-reducing ocean bacterium Thermodesulfatator indicus type strain (CIR29812(T)).</title>
        <authorList>
            <person name="Anderson I."/>
            <person name="Saunders E."/>
            <person name="Lapidus A."/>
            <person name="Nolan M."/>
            <person name="Lucas S."/>
            <person name="Tice H."/>
            <person name="Del Rio T.G."/>
            <person name="Cheng J.F."/>
            <person name="Han C."/>
            <person name="Tapia R."/>
            <person name="Goodwin L.A."/>
            <person name="Pitluck S."/>
            <person name="Liolios K."/>
            <person name="Mavromatis K."/>
            <person name="Pagani I."/>
            <person name="Ivanova N."/>
            <person name="Mikhailova N."/>
            <person name="Pati A."/>
            <person name="Chen A."/>
            <person name="Palaniappan K."/>
            <person name="Land M."/>
            <person name="Hauser L."/>
            <person name="Jeffries C.D."/>
            <person name="Chang Y.J."/>
            <person name="Brambilla E.M."/>
            <person name="Rohde M."/>
            <person name="Spring S."/>
            <person name="Goker M."/>
            <person name="Detter J.C."/>
            <person name="Woyke T."/>
            <person name="Bristow J."/>
            <person name="Eisen J.A."/>
            <person name="Markowitz V."/>
            <person name="Hugenholtz P."/>
            <person name="Kyrpides N.C."/>
            <person name="Klenk H.P."/>
        </authorList>
    </citation>
    <scope>NUCLEOTIDE SEQUENCE [LARGE SCALE GENOMIC DNA]</scope>
    <source>
        <strain evidence="3">DSM 15286 / JCM 11887 / CIR29812</strain>
    </source>
</reference>
<dbReference type="InterPro" id="IPR052747">
    <property type="entry name" value="TA_system_RelE_toxin"/>
</dbReference>
<organism evidence="2 3">
    <name type="scientific">Thermodesulfatator indicus (strain DSM 15286 / JCM 11887 / CIR29812)</name>
    <dbReference type="NCBI Taxonomy" id="667014"/>
    <lineage>
        <taxon>Bacteria</taxon>
        <taxon>Pseudomonadati</taxon>
        <taxon>Thermodesulfobacteriota</taxon>
        <taxon>Thermodesulfobacteria</taxon>
        <taxon>Thermodesulfobacteriales</taxon>
        <taxon>Thermodesulfatatoraceae</taxon>
        <taxon>Thermodesulfatator</taxon>
    </lineage>
</organism>
<dbReference type="SUPFAM" id="SSF143011">
    <property type="entry name" value="RelE-like"/>
    <property type="match status" value="1"/>
</dbReference>
<accession>F8AC30</accession>
<keyword evidence="1" id="KW-1277">Toxin-antitoxin system</keyword>